<comment type="caution">
    <text evidence="2">The sequence shown here is derived from an EMBL/GenBank/DDBJ whole genome shotgun (WGS) entry which is preliminary data.</text>
</comment>
<feature type="region of interest" description="Disordered" evidence="1">
    <location>
        <begin position="429"/>
        <end position="459"/>
    </location>
</feature>
<feature type="compositionally biased region" description="Basic residues" evidence="1">
    <location>
        <begin position="513"/>
        <end position="523"/>
    </location>
</feature>
<proteinExistence type="predicted"/>
<evidence type="ECO:0000313" key="3">
    <source>
        <dbReference type="Proteomes" id="UP000736335"/>
    </source>
</evidence>
<accession>A0A9P6HGZ1</accession>
<feature type="compositionally biased region" description="Basic and acidic residues" evidence="1">
    <location>
        <begin position="345"/>
        <end position="356"/>
    </location>
</feature>
<feature type="compositionally biased region" description="Polar residues" evidence="1">
    <location>
        <begin position="36"/>
        <end position="47"/>
    </location>
</feature>
<keyword evidence="3" id="KW-1185">Reference proteome</keyword>
<protein>
    <submittedName>
        <fullName evidence="2">Uncharacterized protein</fullName>
    </submittedName>
</protein>
<feature type="region of interest" description="Disordered" evidence="1">
    <location>
        <begin position="502"/>
        <end position="534"/>
    </location>
</feature>
<feature type="region of interest" description="Disordered" evidence="1">
    <location>
        <begin position="161"/>
        <end position="217"/>
    </location>
</feature>
<feature type="compositionally biased region" description="Polar residues" evidence="1">
    <location>
        <begin position="187"/>
        <end position="202"/>
    </location>
</feature>
<feature type="region of interest" description="Disordered" evidence="1">
    <location>
        <begin position="262"/>
        <end position="293"/>
    </location>
</feature>
<gene>
    <name evidence="2" type="ORF">BJ322DRAFT_1053301</name>
</gene>
<dbReference type="EMBL" id="WIUZ02000005">
    <property type="protein sequence ID" value="KAF9787031.1"/>
    <property type="molecule type" value="Genomic_DNA"/>
</dbReference>
<evidence type="ECO:0000256" key="1">
    <source>
        <dbReference type="SAM" id="MobiDB-lite"/>
    </source>
</evidence>
<dbReference type="OrthoDB" id="2649166at2759"/>
<evidence type="ECO:0000313" key="2">
    <source>
        <dbReference type="EMBL" id="KAF9787031.1"/>
    </source>
</evidence>
<name>A0A9P6HGZ1_9AGAM</name>
<feature type="region of interest" description="Disordered" evidence="1">
    <location>
        <begin position="1"/>
        <end position="53"/>
    </location>
</feature>
<dbReference type="Proteomes" id="UP000736335">
    <property type="component" value="Unassembled WGS sequence"/>
</dbReference>
<reference evidence="2" key="2">
    <citation type="submission" date="2020-11" db="EMBL/GenBank/DDBJ databases">
        <authorList>
            <consortium name="DOE Joint Genome Institute"/>
            <person name="Kuo A."/>
            <person name="Miyauchi S."/>
            <person name="Kiss E."/>
            <person name="Drula E."/>
            <person name="Kohler A."/>
            <person name="Sanchez-Garcia M."/>
            <person name="Andreopoulos B."/>
            <person name="Barry K.W."/>
            <person name="Bonito G."/>
            <person name="Buee M."/>
            <person name="Carver A."/>
            <person name="Chen C."/>
            <person name="Cichocki N."/>
            <person name="Clum A."/>
            <person name="Culley D."/>
            <person name="Crous P.W."/>
            <person name="Fauchery L."/>
            <person name="Girlanda M."/>
            <person name="Hayes R."/>
            <person name="Keri Z."/>
            <person name="Labutti K."/>
            <person name="Lipzen A."/>
            <person name="Lombard V."/>
            <person name="Magnuson J."/>
            <person name="Maillard F."/>
            <person name="Morin E."/>
            <person name="Murat C."/>
            <person name="Nolan M."/>
            <person name="Ohm R."/>
            <person name="Pangilinan J."/>
            <person name="Pereira M."/>
            <person name="Perotto S."/>
            <person name="Peter M."/>
            <person name="Riley R."/>
            <person name="Sitrit Y."/>
            <person name="Stielow B."/>
            <person name="Szollosi G."/>
            <person name="Zifcakova L."/>
            <person name="Stursova M."/>
            <person name="Spatafora J.W."/>
            <person name="Tedersoo L."/>
            <person name="Vaario L.-M."/>
            <person name="Yamada A."/>
            <person name="Yan M."/>
            <person name="Wang P."/>
            <person name="Xu J."/>
            <person name="Bruns T."/>
            <person name="Baldrian P."/>
            <person name="Vilgalys R."/>
            <person name="Henrissat B."/>
            <person name="Grigoriev I.V."/>
            <person name="Hibbett D."/>
            <person name="Nagy L.G."/>
            <person name="Martin F.M."/>
        </authorList>
    </citation>
    <scope>NUCLEOTIDE SEQUENCE</scope>
    <source>
        <strain evidence="2">UH-Tt-Lm1</strain>
    </source>
</reference>
<reference evidence="2" key="1">
    <citation type="journal article" date="2020" name="Nat. Commun.">
        <title>Large-scale genome sequencing of mycorrhizal fungi provides insights into the early evolution of symbiotic traits.</title>
        <authorList>
            <person name="Miyauchi S."/>
            <person name="Kiss E."/>
            <person name="Kuo A."/>
            <person name="Drula E."/>
            <person name="Kohler A."/>
            <person name="Sanchez-Garcia M."/>
            <person name="Morin E."/>
            <person name="Andreopoulos B."/>
            <person name="Barry K.W."/>
            <person name="Bonito G."/>
            <person name="Buee M."/>
            <person name="Carver A."/>
            <person name="Chen C."/>
            <person name="Cichocki N."/>
            <person name="Clum A."/>
            <person name="Culley D."/>
            <person name="Crous P.W."/>
            <person name="Fauchery L."/>
            <person name="Girlanda M."/>
            <person name="Hayes R.D."/>
            <person name="Keri Z."/>
            <person name="LaButti K."/>
            <person name="Lipzen A."/>
            <person name="Lombard V."/>
            <person name="Magnuson J."/>
            <person name="Maillard F."/>
            <person name="Murat C."/>
            <person name="Nolan M."/>
            <person name="Ohm R.A."/>
            <person name="Pangilinan J."/>
            <person name="Pereira M.F."/>
            <person name="Perotto S."/>
            <person name="Peter M."/>
            <person name="Pfister S."/>
            <person name="Riley R."/>
            <person name="Sitrit Y."/>
            <person name="Stielow J.B."/>
            <person name="Szollosi G."/>
            <person name="Zifcakova L."/>
            <person name="Stursova M."/>
            <person name="Spatafora J.W."/>
            <person name="Tedersoo L."/>
            <person name="Vaario L.M."/>
            <person name="Yamada A."/>
            <person name="Yan M."/>
            <person name="Wang P."/>
            <person name="Xu J."/>
            <person name="Bruns T."/>
            <person name="Baldrian P."/>
            <person name="Vilgalys R."/>
            <person name="Dunand C."/>
            <person name="Henrissat B."/>
            <person name="Grigoriev I.V."/>
            <person name="Hibbett D."/>
            <person name="Nagy L.G."/>
            <person name="Martin F.M."/>
        </authorList>
    </citation>
    <scope>NUCLEOTIDE SEQUENCE</scope>
    <source>
        <strain evidence="2">UH-Tt-Lm1</strain>
    </source>
</reference>
<feature type="region of interest" description="Disordered" evidence="1">
    <location>
        <begin position="102"/>
        <end position="140"/>
    </location>
</feature>
<feature type="region of interest" description="Disordered" evidence="1">
    <location>
        <begin position="332"/>
        <end position="404"/>
    </location>
</feature>
<sequence>MGRSLFLSEVPAISPSLPPLHPPTSPQIPTLDPAQNPANTTSTEGQSTPVAPTPVATTFFENYALAQSSLRQTAQSLDVAFERLRELRRVLVTYQQAMAAHTTRGPAVEPNTDFGPPHSALVLTDSTSDDSASAANPDPPLYVTATPLQWPEMSPFRFINRPPAVPYDRQNGSASPLDDNRTPIPPSQTRSSPLSNDSSTTLARRLAARQNPSSRHRSQILGSVIDILRSSRTMENPAPLVDLLPDMEASSRSRVVEILRQRRESHQRSVPIQPDHSRQSYTWEDDDREDRSRSYRVRRRLNADGDELVQTVNLEPESPRSVEPLWDVPRRRRFPIAPTPPTVDDSYRERQREVNRPEVIVFSRVNNSSDSEPHSVPVNSRRPPSRRRGWARLDPDGNEISTDEEEIIERARMITRRNNPQPFFNLFRPVVRASSDSNTTSRDDTNASEAQTPARSDRTNTVHAFDTTTAKAENTHGYESNDDFQIDYINPLPMPLDEMVCNSSKRTEPSRCNVKRKSPRRVVRVSPSAQLAGR</sequence>
<dbReference type="AlphaFoldDB" id="A0A9P6HGZ1"/>
<organism evidence="2 3">
    <name type="scientific">Thelephora terrestris</name>
    <dbReference type="NCBI Taxonomy" id="56493"/>
    <lineage>
        <taxon>Eukaryota</taxon>
        <taxon>Fungi</taxon>
        <taxon>Dikarya</taxon>
        <taxon>Basidiomycota</taxon>
        <taxon>Agaricomycotina</taxon>
        <taxon>Agaricomycetes</taxon>
        <taxon>Thelephorales</taxon>
        <taxon>Thelephoraceae</taxon>
        <taxon>Thelephora</taxon>
    </lineage>
</organism>
<feature type="compositionally biased region" description="Pro residues" evidence="1">
    <location>
        <begin position="16"/>
        <end position="26"/>
    </location>
</feature>
<feature type="compositionally biased region" description="Low complexity" evidence="1">
    <location>
        <begin position="119"/>
        <end position="136"/>
    </location>
</feature>